<evidence type="ECO:0000313" key="3">
    <source>
        <dbReference type="Proteomes" id="UP000828251"/>
    </source>
</evidence>
<dbReference type="InterPro" id="IPR025525">
    <property type="entry name" value="hAT-like_transposase_RNase-H"/>
</dbReference>
<sequence length="95" mass="11226">MLKSTLNFQRAFEMLQEDDPKFLEDLDDGAPTTDDRNNARILVKFLEVFYNTSLKEWTKSSKLHIQPMAFKIKERFHKYWGTNLSLLVSMALDPR</sequence>
<organism evidence="2 3">
    <name type="scientific">Gossypium stocksii</name>
    <dbReference type="NCBI Taxonomy" id="47602"/>
    <lineage>
        <taxon>Eukaryota</taxon>
        <taxon>Viridiplantae</taxon>
        <taxon>Streptophyta</taxon>
        <taxon>Embryophyta</taxon>
        <taxon>Tracheophyta</taxon>
        <taxon>Spermatophyta</taxon>
        <taxon>Magnoliopsida</taxon>
        <taxon>eudicotyledons</taxon>
        <taxon>Gunneridae</taxon>
        <taxon>Pentapetalae</taxon>
        <taxon>rosids</taxon>
        <taxon>malvids</taxon>
        <taxon>Malvales</taxon>
        <taxon>Malvaceae</taxon>
        <taxon>Malvoideae</taxon>
        <taxon>Gossypium</taxon>
    </lineage>
</organism>
<accession>A0A9D4AFG6</accession>
<protein>
    <recommendedName>
        <fullName evidence="1">hAT-like transposase RNase-H fold domain-containing protein</fullName>
    </recommendedName>
</protein>
<dbReference type="OrthoDB" id="1741548at2759"/>
<dbReference type="GO" id="GO:0003677">
    <property type="term" value="F:DNA binding"/>
    <property type="evidence" value="ECO:0007669"/>
    <property type="project" value="InterPro"/>
</dbReference>
<name>A0A9D4AFG6_9ROSI</name>
<comment type="caution">
    <text evidence="2">The sequence shown here is derived from an EMBL/GenBank/DDBJ whole genome shotgun (WGS) entry which is preliminary data.</text>
</comment>
<dbReference type="Proteomes" id="UP000828251">
    <property type="component" value="Unassembled WGS sequence"/>
</dbReference>
<dbReference type="EMBL" id="JAIQCV010000003">
    <property type="protein sequence ID" value="KAH1113953.1"/>
    <property type="molecule type" value="Genomic_DNA"/>
</dbReference>
<keyword evidence="3" id="KW-1185">Reference proteome</keyword>
<feature type="domain" description="hAT-like transposase RNase-H fold" evidence="1">
    <location>
        <begin position="51"/>
        <end position="95"/>
    </location>
</feature>
<dbReference type="AlphaFoldDB" id="A0A9D4AFG6"/>
<evidence type="ECO:0000259" key="1">
    <source>
        <dbReference type="Pfam" id="PF14372"/>
    </source>
</evidence>
<reference evidence="2 3" key="1">
    <citation type="journal article" date="2021" name="Plant Biotechnol. J.">
        <title>Multi-omics assisted identification of the key and species-specific regulatory components of drought-tolerant mechanisms in Gossypium stocksii.</title>
        <authorList>
            <person name="Yu D."/>
            <person name="Ke L."/>
            <person name="Zhang D."/>
            <person name="Wu Y."/>
            <person name="Sun Y."/>
            <person name="Mei J."/>
            <person name="Sun J."/>
            <person name="Sun Y."/>
        </authorList>
    </citation>
    <scope>NUCLEOTIDE SEQUENCE [LARGE SCALE GENOMIC DNA]</scope>
    <source>
        <strain evidence="3">cv. E1</strain>
        <tissue evidence="2">Leaf</tissue>
    </source>
</reference>
<gene>
    <name evidence="2" type="ORF">J1N35_007331</name>
</gene>
<evidence type="ECO:0000313" key="2">
    <source>
        <dbReference type="EMBL" id="KAH1113953.1"/>
    </source>
</evidence>
<proteinExistence type="predicted"/>
<dbReference type="Pfam" id="PF14372">
    <property type="entry name" value="hAT-like_RNase-H"/>
    <property type="match status" value="1"/>
</dbReference>